<dbReference type="GeneID" id="94192915"/>
<feature type="compositionally biased region" description="Acidic residues" evidence="1">
    <location>
        <begin position="361"/>
        <end position="377"/>
    </location>
</feature>
<dbReference type="RefSeq" id="XP_067713503.1">
    <property type="nucleotide sequence ID" value="XM_067857402.1"/>
</dbReference>
<dbReference type="EMBL" id="BPLF01000001">
    <property type="protein sequence ID" value="GIX61432.1"/>
    <property type="molecule type" value="Genomic_DNA"/>
</dbReference>
<name>A0AAV4LMN6_BABCB</name>
<organism evidence="2 3">
    <name type="scientific">Babesia caballi</name>
    <dbReference type="NCBI Taxonomy" id="5871"/>
    <lineage>
        <taxon>Eukaryota</taxon>
        <taxon>Sar</taxon>
        <taxon>Alveolata</taxon>
        <taxon>Apicomplexa</taxon>
        <taxon>Aconoidasida</taxon>
        <taxon>Piroplasmida</taxon>
        <taxon>Babesiidae</taxon>
        <taxon>Babesia</taxon>
    </lineage>
</organism>
<protein>
    <submittedName>
        <fullName evidence="2">Uncharacterized protein</fullName>
    </submittedName>
</protein>
<dbReference type="AlphaFoldDB" id="A0AAV4LMN6"/>
<proteinExistence type="predicted"/>
<evidence type="ECO:0000313" key="2">
    <source>
        <dbReference type="EMBL" id="GIX61432.1"/>
    </source>
</evidence>
<keyword evidence="3" id="KW-1185">Reference proteome</keyword>
<accession>A0AAV4LMN6</accession>
<feature type="region of interest" description="Disordered" evidence="1">
    <location>
        <begin position="358"/>
        <end position="377"/>
    </location>
</feature>
<evidence type="ECO:0000256" key="1">
    <source>
        <dbReference type="SAM" id="MobiDB-lite"/>
    </source>
</evidence>
<reference evidence="2 3" key="1">
    <citation type="submission" date="2021-06" db="EMBL/GenBank/DDBJ databases">
        <title>Genome sequence of Babesia caballi.</title>
        <authorList>
            <person name="Yamagishi J."/>
            <person name="Kidaka T."/>
            <person name="Ochi A."/>
        </authorList>
    </citation>
    <scope>NUCLEOTIDE SEQUENCE [LARGE SCALE GENOMIC DNA]</scope>
    <source>
        <strain evidence="2">USDA-D6B2</strain>
    </source>
</reference>
<sequence length="377" mass="42823">MCKFGTQECQHPQGVKLSQDDVHIMRNRFGVACGRVMVLVESVMKPNFDFGDPSAAPTQSRLPEQSDSAESGTLSQPCAEVSASFITKGVQKALLDNLPPEARAYICDEHDVKCYVEQCERYLTLSDDLRRFSEPVNLHRIVTVTGMNKTYGRLELAETIERHTSVRVEPGNITFRFKSNGEQDATAWVLCNTTRDANRIIAKLQEVAVPKRYQYGALVGASFLYAARSALFLSSPELDFLTKKSKYQVCVHSIIVKREDKATQVFTLGWQPDIDEEELTHLANSLKFFPKSVKVVKLPASDGTKHEVGAFFECDRMRNTKKLMVRLHMLKRRWKIPEHSIFYAYPKTADVRWESDNGVYQEDDPADDSDLDEPVHY</sequence>
<evidence type="ECO:0000313" key="3">
    <source>
        <dbReference type="Proteomes" id="UP001497744"/>
    </source>
</evidence>
<gene>
    <name evidence="2" type="ORF">BcabD6B2_08670</name>
</gene>
<comment type="caution">
    <text evidence="2">The sequence shown here is derived from an EMBL/GenBank/DDBJ whole genome shotgun (WGS) entry which is preliminary data.</text>
</comment>
<dbReference type="Proteomes" id="UP001497744">
    <property type="component" value="Unassembled WGS sequence"/>
</dbReference>
<feature type="compositionally biased region" description="Polar residues" evidence="1">
    <location>
        <begin position="56"/>
        <end position="73"/>
    </location>
</feature>
<feature type="region of interest" description="Disordered" evidence="1">
    <location>
        <begin position="51"/>
        <end position="73"/>
    </location>
</feature>